<evidence type="ECO:0000313" key="7">
    <source>
        <dbReference type="EMBL" id="KPQ11767.1"/>
    </source>
</evidence>
<accession>A0A0P8A9K7</accession>
<feature type="transmembrane region" description="Helical" evidence="6">
    <location>
        <begin position="70"/>
        <end position="87"/>
    </location>
</feature>
<dbReference type="EMBL" id="LJSX01000005">
    <property type="protein sequence ID" value="KPQ11767.1"/>
    <property type="molecule type" value="Genomic_DNA"/>
</dbReference>
<evidence type="ECO:0000256" key="6">
    <source>
        <dbReference type="RuleBase" id="RU004379"/>
    </source>
</evidence>
<dbReference type="InterPro" id="IPR006214">
    <property type="entry name" value="Bax_inhibitor_1-related"/>
</dbReference>
<reference evidence="8 10" key="2">
    <citation type="submission" date="2016-08" db="EMBL/GenBank/DDBJ databases">
        <authorList>
            <person name="Varghese N."/>
            <person name="Submissions Spin"/>
        </authorList>
    </citation>
    <scope>NUCLEOTIDE SEQUENCE [LARGE SCALE GENOMIC DNA]</scope>
    <source>
        <strain evidence="8 10">HL-109</strain>
    </source>
</reference>
<comment type="similarity">
    <text evidence="2 6">Belongs to the BI1 family.</text>
</comment>
<organism evidence="7 9">
    <name type="scientific">Saliniramus fredricksonii</name>
    <dbReference type="NCBI Taxonomy" id="1653334"/>
    <lineage>
        <taxon>Bacteria</taxon>
        <taxon>Pseudomonadati</taxon>
        <taxon>Pseudomonadota</taxon>
        <taxon>Alphaproteobacteria</taxon>
        <taxon>Hyphomicrobiales</taxon>
        <taxon>Salinarimonadaceae</taxon>
        <taxon>Saliniramus</taxon>
    </lineage>
</organism>
<dbReference type="OrthoDB" id="9793828at2"/>
<dbReference type="AlphaFoldDB" id="A0A0P8A9K7"/>
<comment type="caution">
    <text evidence="6">Lacks conserved residue(s) required for the propagation of feature annotation.</text>
</comment>
<protein>
    <submittedName>
        <fullName evidence="7">Integral membrane protein, interacts with FtsH</fullName>
    </submittedName>
</protein>
<dbReference type="GO" id="GO:0005886">
    <property type="term" value="C:plasma membrane"/>
    <property type="evidence" value="ECO:0007669"/>
    <property type="project" value="TreeGrafter"/>
</dbReference>
<feature type="transmembrane region" description="Helical" evidence="6">
    <location>
        <begin position="176"/>
        <end position="194"/>
    </location>
</feature>
<feature type="transmembrane region" description="Helical" evidence="6">
    <location>
        <begin position="117"/>
        <end position="139"/>
    </location>
</feature>
<dbReference type="Proteomes" id="UP000182800">
    <property type="component" value="Unassembled WGS sequence"/>
</dbReference>
<evidence type="ECO:0000256" key="2">
    <source>
        <dbReference type="ARBA" id="ARBA00010350"/>
    </source>
</evidence>
<dbReference type="CDD" id="cd10432">
    <property type="entry name" value="BI-1-like_bacterial"/>
    <property type="match status" value="1"/>
</dbReference>
<keyword evidence="3 6" id="KW-0812">Transmembrane</keyword>
<feature type="transmembrane region" description="Helical" evidence="6">
    <location>
        <begin position="200"/>
        <end position="218"/>
    </location>
</feature>
<dbReference type="PANTHER" id="PTHR23291:SF50">
    <property type="entry name" value="PROTEIN LIFEGUARD 4"/>
    <property type="match status" value="1"/>
</dbReference>
<sequence>MQINEQNRHTQAAAAAAASGTRARSQAEIDQGLRAFMLGVYNNMVIGLGITGLVALGTYMLSVASSPQEAVAVLNGVPLTAIGAAVYDSPLRWVLMLSPLAFIFFFSFKIETLQPRTALIMFFAFAALMGISMSSIFLVFTGQSIVQVFFITAAAFGSLSLYGYTTTRSLSGMGTFLFMGLIGLVIAMVVNIFLESSALAFAVSVIGVLIFAGLTAWDTQRLKEMYLFNNFDAATATKASVMGALSLYLNFINMFQFLLMLLGDRE</sequence>
<feature type="transmembrane region" description="Helical" evidence="6">
    <location>
        <begin position="145"/>
        <end position="164"/>
    </location>
</feature>
<dbReference type="RefSeq" id="WP_083204629.1">
    <property type="nucleotide sequence ID" value="NZ_FMBM01000002.1"/>
</dbReference>
<gene>
    <name evidence="8" type="ORF">GA0071312_3288</name>
    <name evidence="7" type="ORF">HLUCCO17_04640</name>
</gene>
<dbReference type="PANTHER" id="PTHR23291">
    <property type="entry name" value="BAX INHIBITOR-RELATED"/>
    <property type="match status" value="1"/>
</dbReference>
<evidence type="ECO:0000256" key="5">
    <source>
        <dbReference type="ARBA" id="ARBA00023136"/>
    </source>
</evidence>
<dbReference type="EMBL" id="FMBM01000002">
    <property type="protein sequence ID" value="SCC82307.1"/>
    <property type="molecule type" value="Genomic_DNA"/>
</dbReference>
<feature type="transmembrane region" description="Helical" evidence="6">
    <location>
        <begin position="44"/>
        <end position="63"/>
    </location>
</feature>
<evidence type="ECO:0000313" key="10">
    <source>
        <dbReference type="Proteomes" id="UP000182800"/>
    </source>
</evidence>
<feature type="transmembrane region" description="Helical" evidence="6">
    <location>
        <begin position="93"/>
        <end position="110"/>
    </location>
</feature>
<evidence type="ECO:0000256" key="1">
    <source>
        <dbReference type="ARBA" id="ARBA00004141"/>
    </source>
</evidence>
<comment type="subcellular location">
    <subcellularLocation>
        <location evidence="1">Membrane</location>
        <topology evidence="1">Multi-pass membrane protein</topology>
    </subcellularLocation>
</comment>
<reference evidence="7 9" key="1">
    <citation type="submission" date="2015-09" db="EMBL/GenBank/DDBJ databases">
        <title>Identification and resolution of microdiversity through metagenomic sequencing of parallel consortia.</title>
        <authorList>
            <person name="Nelson W.C."/>
            <person name="Romine M.F."/>
            <person name="Lindemann S.R."/>
        </authorList>
    </citation>
    <scope>NUCLEOTIDE SEQUENCE [LARGE SCALE GENOMIC DNA]</scope>
    <source>
        <strain evidence="7">HL-109</strain>
    </source>
</reference>
<keyword evidence="10" id="KW-1185">Reference proteome</keyword>
<dbReference type="Pfam" id="PF01027">
    <property type="entry name" value="Bax1-I"/>
    <property type="match status" value="1"/>
</dbReference>
<feature type="transmembrane region" description="Helical" evidence="6">
    <location>
        <begin position="239"/>
        <end position="262"/>
    </location>
</feature>
<dbReference type="PATRIC" id="fig|1653334.4.peg.1623"/>
<keyword evidence="4 6" id="KW-1133">Transmembrane helix</keyword>
<name>A0A0P8A9K7_9HYPH</name>
<proteinExistence type="inferred from homology"/>
<comment type="caution">
    <text evidence="7">The sequence shown here is derived from an EMBL/GenBank/DDBJ whole genome shotgun (WGS) entry which is preliminary data.</text>
</comment>
<keyword evidence="5 6" id="KW-0472">Membrane</keyword>
<evidence type="ECO:0000313" key="9">
    <source>
        <dbReference type="Proteomes" id="UP000050497"/>
    </source>
</evidence>
<evidence type="ECO:0000256" key="3">
    <source>
        <dbReference type="ARBA" id="ARBA00022692"/>
    </source>
</evidence>
<dbReference type="STRING" id="1653334.GA0071312_3288"/>
<evidence type="ECO:0000256" key="4">
    <source>
        <dbReference type="ARBA" id="ARBA00022989"/>
    </source>
</evidence>
<dbReference type="Proteomes" id="UP000050497">
    <property type="component" value="Unassembled WGS sequence"/>
</dbReference>
<evidence type="ECO:0000313" key="8">
    <source>
        <dbReference type="EMBL" id="SCC82307.1"/>
    </source>
</evidence>